<dbReference type="Proteomes" id="UP000398389">
    <property type="component" value="Unassembled WGS sequence"/>
</dbReference>
<dbReference type="GO" id="GO:0051287">
    <property type="term" value="F:NAD binding"/>
    <property type="evidence" value="ECO:0007669"/>
    <property type="project" value="InterPro"/>
</dbReference>
<dbReference type="InterPro" id="IPR029753">
    <property type="entry name" value="D-isomer_DH_CS"/>
</dbReference>
<dbReference type="InterPro" id="IPR036291">
    <property type="entry name" value="NAD(P)-bd_dom_sf"/>
</dbReference>
<organism evidence="4 5">
    <name type="scientific">Magnusiomyces paraingens</name>
    <dbReference type="NCBI Taxonomy" id="2606893"/>
    <lineage>
        <taxon>Eukaryota</taxon>
        <taxon>Fungi</taxon>
        <taxon>Dikarya</taxon>
        <taxon>Ascomycota</taxon>
        <taxon>Saccharomycotina</taxon>
        <taxon>Dipodascomycetes</taxon>
        <taxon>Dipodascales</taxon>
        <taxon>Dipodascaceae</taxon>
        <taxon>Magnusiomyces</taxon>
    </lineage>
</organism>
<evidence type="ECO:0000256" key="2">
    <source>
        <dbReference type="ARBA" id="ARBA00023027"/>
    </source>
</evidence>
<evidence type="ECO:0000313" key="4">
    <source>
        <dbReference type="EMBL" id="VVT46974.1"/>
    </source>
</evidence>
<evidence type="ECO:0000313" key="5">
    <source>
        <dbReference type="Proteomes" id="UP000398389"/>
    </source>
</evidence>
<dbReference type="InterPro" id="IPR029752">
    <property type="entry name" value="D-isomer_DH_CS1"/>
</dbReference>
<dbReference type="PROSITE" id="PS00671">
    <property type="entry name" value="D_2_HYDROXYACID_DH_3"/>
    <property type="match status" value="1"/>
</dbReference>
<dbReference type="SUPFAM" id="SSF51735">
    <property type="entry name" value="NAD(P)-binding Rossmann-fold domains"/>
    <property type="match status" value="1"/>
</dbReference>
<keyword evidence="5" id="KW-1185">Reference proteome</keyword>
<keyword evidence="1" id="KW-0560">Oxidoreductase</keyword>
<dbReference type="Pfam" id="PF02826">
    <property type="entry name" value="2-Hacid_dh_C"/>
    <property type="match status" value="1"/>
</dbReference>
<dbReference type="GO" id="GO:0005829">
    <property type="term" value="C:cytosol"/>
    <property type="evidence" value="ECO:0007669"/>
    <property type="project" value="TreeGrafter"/>
</dbReference>
<dbReference type="PROSITE" id="PS00670">
    <property type="entry name" value="D_2_HYDROXYACID_DH_2"/>
    <property type="match status" value="1"/>
</dbReference>
<dbReference type="GO" id="GO:0042183">
    <property type="term" value="P:formate catabolic process"/>
    <property type="evidence" value="ECO:0007669"/>
    <property type="project" value="UniProtKB-ARBA"/>
</dbReference>
<name>A0A5E8B663_9ASCO</name>
<reference evidence="4 5" key="1">
    <citation type="submission" date="2019-09" db="EMBL/GenBank/DDBJ databases">
        <authorList>
            <person name="Brejova B."/>
        </authorList>
    </citation>
    <scope>NUCLEOTIDE SEQUENCE [LARGE SCALE GENOMIC DNA]</scope>
</reference>
<dbReference type="RefSeq" id="XP_031852093.1">
    <property type="nucleotide sequence ID" value="XM_031996202.1"/>
</dbReference>
<dbReference type="Gene3D" id="3.40.50.720">
    <property type="entry name" value="NAD(P)-binding Rossmann-like Domain"/>
    <property type="match status" value="2"/>
</dbReference>
<evidence type="ECO:0000259" key="3">
    <source>
        <dbReference type="Pfam" id="PF02826"/>
    </source>
</evidence>
<gene>
    <name evidence="4" type="ORF">SAPINGB_P001480</name>
</gene>
<dbReference type="PANTHER" id="PTHR42938">
    <property type="entry name" value="FORMATE DEHYDROGENASE 1"/>
    <property type="match status" value="1"/>
</dbReference>
<dbReference type="GO" id="GO:0016616">
    <property type="term" value="F:oxidoreductase activity, acting on the CH-OH group of donors, NAD or NADP as acceptor"/>
    <property type="evidence" value="ECO:0007669"/>
    <property type="project" value="InterPro"/>
</dbReference>
<evidence type="ECO:0000256" key="1">
    <source>
        <dbReference type="ARBA" id="ARBA00023002"/>
    </source>
</evidence>
<protein>
    <recommendedName>
        <fullName evidence="3">D-isomer specific 2-hydroxyacid dehydrogenase NAD-binding domain-containing protein</fullName>
    </recommendedName>
</protein>
<sequence>MVNVLLVPYSGGIHAKDEPKLLGCTENELGLRKWLESQGHKLTTTDQKDGSKFESLLEDAEIVITTPFHPAYLTRERLLKAKNLKLCVTAGVGSDHVNLDTANELKIGVLEVTGSNVTSVAEHAVMTMLVLVRNFVPAHDQVREGKWDVAAVAKDEYDIEGKVIATVGGGRIGTRILERVKPFNPKELLYFDYQSLSADREKEIGCRRVEKLEDMLGQADIVTINTPFYDSTKGMFNKELISKMKRGAWLINTARGSICVKEDIAAALKSGQLRGYGGDVWFPQPAPANHPWRTMTNKYGAGNAMVPHMSGTSLDAQG</sequence>
<dbReference type="FunFam" id="3.40.50.720:FF:000057">
    <property type="entry name" value="Formate dehydrogenase"/>
    <property type="match status" value="1"/>
</dbReference>
<dbReference type="NCBIfam" id="NF005750">
    <property type="entry name" value="PRK07574.1"/>
    <property type="match status" value="1"/>
</dbReference>
<dbReference type="AlphaFoldDB" id="A0A5E8B663"/>
<feature type="domain" description="D-isomer specific 2-hydroxyacid dehydrogenase NAD-binding" evidence="3">
    <location>
        <begin position="125"/>
        <end position="309"/>
    </location>
</feature>
<proteinExistence type="predicted"/>
<dbReference type="SUPFAM" id="SSF52283">
    <property type="entry name" value="Formate/glycerate dehydrogenase catalytic domain-like"/>
    <property type="match status" value="1"/>
</dbReference>
<accession>A0A5E8B663</accession>
<dbReference type="PROSITE" id="PS00065">
    <property type="entry name" value="D_2_HYDROXYACID_DH_1"/>
    <property type="match status" value="1"/>
</dbReference>
<dbReference type="OrthoDB" id="418179at2759"/>
<dbReference type="EMBL" id="CABVLU010000001">
    <property type="protein sequence ID" value="VVT46974.1"/>
    <property type="molecule type" value="Genomic_DNA"/>
</dbReference>
<dbReference type="GO" id="GO:0008863">
    <property type="term" value="F:formate dehydrogenase (NAD+) activity"/>
    <property type="evidence" value="ECO:0007669"/>
    <property type="project" value="TreeGrafter"/>
</dbReference>
<dbReference type="InterPro" id="IPR006140">
    <property type="entry name" value="D-isomer_DH_NAD-bd"/>
</dbReference>
<dbReference type="PANTHER" id="PTHR42938:SF9">
    <property type="entry name" value="FORMATE DEHYDROGENASE 1"/>
    <property type="match status" value="1"/>
</dbReference>
<dbReference type="GeneID" id="43580302"/>
<keyword evidence="2" id="KW-0520">NAD</keyword>